<dbReference type="AlphaFoldDB" id="A0A1I0BBB2"/>
<dbReference type="Pfam" id="PF02518">
    <property type="entry name" value="HATPase_c"/>
    <property type="match status" value="1"/>
</dbReference>
<dbReference type="Proteomes" id="UP000199800">
    <property type="component" value="Unassembled WGS sequence"/>
</dbReference>
<evidence type="ECO:0000256" key="2">
    <source>
        <dbReference type="ARBA" id="ARBA00004651"/>
    </source>
</evidence>
<dbReference type="PANTHER" id="PTHR45453">
    <property type="entry name" value="PHOSPHATE REGULON SENSOR PROTEIN PHOR"/>
    <property type="match status" value="1"/>
</dbReference>
<dbReference type="Gene3D" id="3.30.565.10">
    <property type="entry name" value="Histidine kinase-like ATPase, C-terminal domain"/>
    <property type="match status" value="1"/>
</dbReference>
<keyword evidence="9" id="KW-0902">Two-component regulatory system</keyword>
<dbReference type="STRING" id="29364.SAMN04487772_10743"/>
<protein>
    <recommendedName>
        <fullName evidence="3">histidine kinase</fullName>
        <ecNumber evidence="3">2.7.13.3</ecNumber>
    </recommendedName>
</protein>
<comment type="catalytic activity">
    <reaction evidence="1">
        <text>ATP + protein L-histidine = ADP + protein N-phospho-L-histidine.</text>
        <dbReference type="EC" id="2.7.13.3"/>
    </reaction>
</comment>
<dbReference type="SMART" id="SM00387">
    <property type="entry name" value="HATPase_c"/>
    <property type="match status" value="1"/>
</dbReference>
<gene>
    <name evidence="13" type="ORF">SAMN04487772_10743</name>
</gene>
<dbReference type="RefSeq" id="WP_092477394.1">
    <property type="nucleotide sequence ID" value="NZ_FOHN01000007.1"/>
</dbReference>
<dbReference type="GO" id="GO:0004721">
    <property type="term" value="F:phosphoprotein phosphatase activity"/>
    <property type="evidence" value="ECO:0007669"/>
    <property type="project" value="TreeGrafter"/>
</dbReference>
<evidence type="ECO:0000256" key="1">
    <source>
        <dbReference type="ARBA" id="ARBA00000085"/>
    </source>
</evidence>
<dbReference type="InterPro" id="IPR036890">
    <property type="entry name" value="HATPase_C_sf"/>
</dbReference>
<dbReference type="GO" id="GO:0005886">
    <property type="term" value="C:plasma membrane"/>
    <property type="evidence" value="ECO:0007669"/>
    <property type="project" value="UniProtKB-SubCell"/>
</dbReference>
<evidence type="ECO:0000256" key="8">
    <source>
        <dbReference type="ARBA" id="ARBA00022989"/>
    </source>
</evidence>
<dbReference type="GO" id="GO:0000155">
    <property type="term" value="F:phosphorelay sensor kinase activity"/>
    <property type="evidence" value="ECO:0007669"/>
    <property type="project" value="TreeGrafter"/>
</dbReference>
<evidence type="ECO:0000256" key="9">
    <source>
        <dbReference type="ARBA" id="ARBA00023012"/>
    </source>
</evidence>
<organism evidence="13 14">
    <name type="scientific">[Clostridium] polysaccharolyticum</name>
    <dbReference type="NCBI Taxonomy" id="29364"/>
    <lineage>
        <taxon>Bacteria</taxon>
        <taxon>Bacillati</taxon>
        <taxon>Bacillota</taxon>
        <taxon>Clostridia</taxon>
        <taxon>Lachnospirales</taxon>
        <taxon>Lachnospiraceae</taxon>
    </lineage>
</organism>
<feature type="transmembrane region" description="Helical" evidence="11">
    <location>
        <begin position="38"/>
        <end position="58"/>
    </location>
</feature>
<feature type="domain" description="Histidine kinase" evidence="12">
    <location>
        <begin position="126"/>
        <end position="332"/>
    </location>
</feature>
<evidence type="ECO:0000256" key="3">
    <source>
        <dbReference type="ARBA" id="ARBA00012438"/>
    </source>
</evidence>
<reference evidence="13 14" key="1">
    <citation type="submission" date="2016-10" db="EMBL/GenBank/DDBJ databases">
        <authorList>
            <person name="de Groot N.N."/>
        </authorList>
    </citation>
    <scope>NUCLEOTIDE SEQUENCE [LARGE SCALE GENOMIC DNA]</scope>
    <source>
        <strain evidence="13 14">DSM 1801</strain>
    </source>
</reference>
<keyword evidence="10 11" id="KW-0472">Membrane</keyword>
<evidence type="ECO:0000256" key="5">
    <source>
        <dbReference type="ARBA" id="ARBA00022679"/>
    </source>
</evidence>
<keyword evidence="4" id="KW-1003">Cell membrane</keyword>
<evidence type="ECO:0000256" key="11">
    <source>
        <dbReference type="SAM" id="Phobius"/>
    </source>
</evidence>
<keyword evidence="5" id="KW-0808">Transferase</keyword>
<proteinExistence type="predicted"/>
<dbReference type="InterPro" id="IPR003594">
    <property type="entry name" value="HATPase_dom"/>
</dbReference>
<evidence type="ECO:0000256" key="7">
    <source>
        <dbReference type="ARBA" id="ARBA00022777"/>
    </source>
</evidence>
<dbReference type="PANTHER" id="PTHR45453:SF2">
    <property type="entry name" value="HISTIDINE KINASE"/>
    <property type="match status" value="1"/>
</dbReference>
<evidence type="ECO:0000313" key="13">
    <source>
        <dbReference type="EMBL" id="SET03742.1"/>
    </source>
</evidence>
<accession>A0A1I0BBB2</accession>
<dbReference type="InterPro" id="IPR005467">
    <property type="entry name" value="His_kinase_dom"/>
</dbReference>
<feature type="transmembrane region" description="Helical" evidence="11">
    <location>
        <begin position="12"/>
        <end position="32"/>
    </location>
</feature>
<dbReference type="EC" id="2.7.13.3" evidence="3"/>
<name>A0A1I0BBB2_9FIRM</name>
<keyword evidence="7 13" id="KW-0418">Kinase</keyword>
<dbReference type="GO" id="GO:0016036">
    <property type="term" value="P:cellular response to phosphate starvation"/>
    <property type="evidence" value="ECO:0007669"/>
    <property type="project" value="TreeGrafter"/>
</dbReference>
<sequence>MQFLTYIKEKTVLLIVALFWLGTINMFLMTIYKTFWLGAYIDVTACGLLLLAGGIDYYKRKTYFADLENLLEQLDKKYLVSEMMPKGQNQEQKKFYQIAKDMGKSMAEHVNSYKYANMEYKEYIEMWIHEVKIPIATGKLVLANHKNEFAASIEEEFQKIEDFTEQALFYARSNYVEKDYLISNVNLQEVVHQVLVHQKRNLILNHVTVNLHDLDNTVLSDGKWLGFIIGQLVANSLKYCKNKHLSLDIYSVNTGDLLELHIKDNGIGILSSELPMVFEKGFTGTNGRKNQKSTGIGLYLCKKLCQRLKHSIAVKSDGIQGCEVVIGFSKTSFYDTLS</sequence>
<keyword evidence="6 11" id="KW-0812">Transmembrane</keyword>
<evidence type="ECO:0000256" key="6">
    <source>
        <dbReference type="ARBA" id="ARBA00022692"/>
    </source>
</evidence>
<dbReference type="OrthoDB" id="9780487at2"/>
<evidence type="ECO:0000313" key="14">
    <source>
        <dbReference type="Proteomes" id="UP000199800"/>
    </source>
</evidence>
<evidence type="ECO:0000256" key="10">
    <source>
        <dbReference type="ARBA" id="ARBA00023136"/>
    </source>
</evidence>
<keyword evidence="14" id="KW-1185">Reference proteome</keyword>
<comment type="subcellular location">
    <subcellularLocation>
        <location evidence="2">Cell membrane</location>
        <topology evidence="2">Multi-pass membrane protein</topology>
    </subcellularLocation>
</comment>
<evidence type="ECO:0000256" key="4">
    <source>
        <dbReference type="ARBA" id="ARBA00022475"/>
    </source>
</evidence>
<evidence type="ECO:0000259" key="12">
    <source>
        <dbReference type="PROSITE" id="PS50109"/>
    </source>
</evidence>
<dbReference type="InterPro" id="IPR050351">
    <property type="entry name" value="BphY/WalK/GraS-like"/>
</dbReference>
<keyword evidence="8 11" id="KW-1133">Transmembrane helix</keyword>
<dbReference type="PROSITE" id="PS50109">
    <property type="entry name" value="HIS_KIN"/>
    <property type="match status" value="1"/>
</dbReference>
<dbReference type="SUPFAM" id="SSF55874">
    <property type="entry name" value="ATPase domain of HSP90 chaperone/DNA topoisomerase II/histidine kinase"/>
    <property type="match status" value="1"/>
</dbReference>
<dbReference type="EMBL" id="FOHN01000007">
    <property type="protein sequence ID" value="SET03742.1"/>
    <property type="molecule type" value="Genomic_DNA"/>
</dbReference>